<dbReference type="Pfam" id="PF13426">
    <property type="entry name" value="PAS_9"/>
    <property type="match status" value="1"/>
</dbReference>
<dbReference type="InterPro" id="IPR052163">
    <property type="entry name" value="DGC-Regulatory_Protein"/>
</dbReference>
<dbReference type="PROSITE" id="PS50112">
    <property type="entry name" value="PAS"/>
    <property type="match status" value="1"/>
</dbReference>
<dbReference type="RefSeq" id="WP_011138358.1">
    <property type="nucleotide sequence ID" value="NC_005090.1"/>
</dbReference>
<dbReference type="NCBIfam" id="TIGR00254">
    <property type="entry name" value="GGDEF"/>
    <property type="match status" value="1"/>
</dbReference>
<dbReference type="InterPro" id="IPR000160">
    <property type="entry name" value="GGDEF_dom"/>
</dbReference>
<dbReference type="Gene3D" id="3.30.70.270">
    <property type="match status" value="1"/>
</dbReference>
<accession>Q7MSI2</accession>
<dbReference type="CDD" id="cd17536">
    <property type="entry name" value="REC_YesN-like"/>
    <property type="match status" value="1"/>
</dbReference>
<feature type="domain" description="Response regulatory" evidence="2">
    <location>
        <begin position="12"/>
        <end position="125"/>
    </location>
</feature>
<dbReference type="CDD" id="cd01949">
    <property type="entry name" value="GGDEF"/>
    <property type="match status" value="1"/>
</dbReference>
<dbReference type="SMART" id="SM00267">
    <property type="entry name" value="GGDEF"/>
    <property type="match status" value="1"/>
</dbReference>
<dbReference type="eggNOG" id="COG3706">
    <property type="taxonomic scope" value="Bacteria"/>
</dbReference>
<evidence type="ECO:0000259" key="4">
    <source>
        <dbReference type="PROSITE" id="PS50113"/>
    </source>
</evidence>
<dbReference type="PANTHER" id="PTHR46663">
    <property type="entry name" value="DIGUANYLATE CYCLASE DGCT-RELATED"/>
    <property type="match status" value="1"/>
</dbReference>
<dbReference type="SMART" id="SM00448">
    <property type="entry name" value="REC"/>
    <property type="match status" value="1"/>
</dbReference>
<dbReference type="NCBIfam" id="TIGR00229">
    <property type="entry name" value="sensory_box"/>
    <property type="match status" value="1"/>
</dbReference>
<evidence type="ECO:0000259" key="2">
    <source>
        <dbReference type="PROSITE" id="PS50110"/>
    </source>
</evidence>
<dbReference type="Gene3D" id="3.30.450.20">
    <property type="entry name" value="PAS domain"/>
    <property type="match status" value="1"/>
</dbReference>
<dbReference type="eggNOG" id="COG3829">
    <property type="taxonomic scope" value="Bacteria"/>
</dbReference>
<evidence type="ECO:0000259" key="3">
    <source>
        <dbReference type="PROSITE" id="PS50112"/>
    </source>
</evidence>
<dbReference type="SMART" id="SM00091">
    <property type="entry name" value="PAS"/>
    <property type="match status" value="1"/>
</dbReference>
<dbReference type="PROSITE" id="PS50887">
    <property type="entry name" value="GGDEF"/>
    <property type="match status" value="1"/>
</dbReference>
<dbReference type="InterPro" id="IPR035965">
    <property type="entry name" value="PAS-like_dom_sf"/>
</dbReference>
<feature type="domain" description="GGDEF" evidence="5">
    <location>
        <begin position="304"/>
        <end position="431"/>
    </location>
</feature>
<evidence type="ECO:0000256" key="1">
    <source>
        <dbReference type="PROSITE-ProRule" id="PRU00169"/>
    </source>
</evidence>
<dbReference type="InterPro" id="IPR029787">
    <property type="entry name" value="Nucleotide_cyclase"/>
</dbReference>
<name>Q7MSI2_WOLSU</name>
<gene>
    <name evidence="6" type="ordered locus">WS0414</name>
</gene>
<dbReference type="SUPFAM" id="SSF55785">
    <property type="entry name" value="PYP-like sensor domain (PAS domain)"/>
    <property type="match status" value="1"/>
</dbReference>
<dbReference type="Pfam" id="PF00990">
    <property type="entry name" value="GGDEF"/>
    <property type="match status" value="1"/>
</dbReference>
<dbReference type="PROSITE" id="PS50110">
    <property type="entry name" value="RESPONSE_REGULATORY"/>
    <property type="match status" value="1"/>
</dbReference>
<evidence type="ECO:0000313" key="7">
    <source>
        <dbReference type="Proteomes" id="UP000000422"/>
    </source>
</evidence>
<feature type="domain" description="PAS" evidence="3">
    <location>
        <begin position="140"/>
        <end position="184"/>
    </location>
</feature>
<dbReference type="InterPro" id="IPR000700">
    <property type="entry name" value="PAS-assoc_C"/>
</dbReference>
<keyword evidence="7" id="KW-1185">Reference proteome</keyword>
<dbReference type="SUPFAM" id="SSF55073">
    <property type="entry name" value="Nucleotide cyclase"/>
    <property type="match status" value="1"/>
</dbReference>
<dbReference type="CDD" id="cd00130">
    <property type="entry name" value="PAS"/>
    <property type="match status" value="1"/>
</dbReference>
<evidence type="ECO:0000259" key="5">
    <source>
        <dbReference type="PROSITE" id="PS50887"/>
    </source>
</evidence>
<dbReference type="InterPro" id="IPR000014">
    <property type="entry name" value="PAS"/>
</dbReference>
<dbReference type="GO" id="GO:0000160">
    <property type="term" value="P:phosphorelay signal transduction system"/>
    <property type="evidence" value="ECO:0007669"/>
    <property type="project" value="InterPro"/>
</dbReference>
<dbReference type="KEGG" id="wsu:WS0414"/>
<feature type="domain" description="PAC" evidence="4">
    <location>
        <begin position="213"/>
        <end position="265"/>
    </location>
</feature>
<dbReference type="InterPro" id="IPR043128">
    <property type="entry name" value="Rev_trsase/Diguanyl_cyclase"/>
</dbReference>
<dbReference type="PROSITE" id="PS50113">
    <property type="entry name" value="PAC"/>
    <property type="match status" value="1"/>
</dbReference>
<dbReference type="HOGENOM" id="CLU_000445_11_28_7"/>
<dbReference type="PANTHER" id="PTHR46663:SF4">
    <property type="entry name" value="DIGUANYLATE CYCLASE DGCT-RELATED"/>
    <property type="match status" value="1"/>
</dbReference>
<reference evidence="6 7" key="1">
    <citation type="journal article" date="2003" name="Proc. Natl. Acad. Sci. U.S.A.">
        <title>Complete genome sequence and analysis of Wolinella succinogenes.</title>
        <authorList>
            <person name="Baar C."/>
            <person name="Eppinger M."/>
            <person name="Raddatz G."/>
            <person name="Simon JM."/>
            <person name="Lanz C."/>
            <person name="Klimmek O."/>
            <person name="Nandakumar R."/>
            <person name="Gross R."/>
            <person name="Rosinus A."/>
            <person name="Keller H."/>
            <person name="Jagtap P."/>
            <person name="Linke B."/>
            <person name="Meyer F."/>
            <person name="Lederer H."/>
            <person name="Schuster S.C."/>
        </authorList>
    </citation>
    <scope>NUCLEOTIDE SEQUENCE [LARGE SCALE GENOMIC DNA]</scope>
    <source>
        <strain evidence="7">ATCC 29543 / DSM 1740 / CCUG 13145 / JCM 31913 / LMG 7466 / NCTC 11488 / FDC 602W</strain>
    </source>
</reference>
<protein>
    <submittedName>
        <fullName evidence="6">Uncharacterized protein</fullName>
    </submittedName>
</protein>
<dbReference type="SMART" id="SM00086">
    <property type="entry name" value="PAC"/>
    <property type="match status" value="1"/>
</dbReference>
<keyword evidence="1" id="KW-0597">Phosphoprotein</keyword>
<proteinExistence type="predicted"/>
<dbReference type="InterPro" id="IPR001610">
    <property type="entry name" value="PAC"/>
</dbReference>
<dbReference type="GO" id="GO:0003824">
    <property type="term" value="F:catalytic activity"/>
    <property type="evidence" value="ECO:0007669"/>
    <property type="project" value="UniProtKB-ARBA"/>
</dbReference>
<dbReference type="Pfam" id="PF00072">
    <property type="entry name" value="Response_reg"/>
    <property type="match status" value="1"/>
</dbReference>
<dbReference type="InterPro" id="IPR011006">
    <property type="entry name" value="CheY-like_superfamily"/>
</dbReference>
<organism evidence="7">
    <name type="scientific">Wolinella succinogenes (strain ATCC 29543 / DSM 1740 / CCUG 13145 / JCM 31913 / LMG 7466 / NCTC 11488 / FDC 602W)</name>
    <name type="common">Vibrio succinogenes</name>
    <dbReference type="NCBI Taxonomy" id="273121"/>
    <lineage>
        <taxon>Bacteria</taxon>
        <taxon>Pseudomonadati</taxon>
        <taxon>Campylobacterota</taxon>
        <taxon>Epsilonproteobacteria</taxon>
        <taxon>Campylobacterales</taxon>
        <taxon>Helicobacteraceae</taxon>
        <taxon>Wolinella</taxon>
    </lineage>
</organism>
<dbReference type="STRING" id="273121.WS0414"/>
<sequence length="431" mass="49540">MVRLTPFYKKLSILFVEDEREVQEAALNVLERYIDHILVASDGEEALAIFKEKRPDIVITDIKMPVMDGLALTKEIKELGDTPVIVISAFDNEEFVSEAARLGVETYLLKPIDIQLLLASINRCIELLIRREEARQNRSLLREYKRIVDETAMICKIDLDKTITYANEAFCQISGYSKEELTGKIYRHMVSPRQDLSRLDGGLWVNVLRGKSWKGMIELLNKKGEPYFIQASMFPLFDADGKITELIALQFDITEHIKTKQILEKQNQKLEHIAHTDTLTGVWNRYKFNKILRQEIKCAKSSNHPFSLMLLDVDRFKTINDTHGHQFGDRVLKAITSTLKRQLKHKEAMIARWGGEEFIVLAQGYRLAQALELAERLRAAIEGMEFENIPITSSFGVTEFSPEDELDTLVRRADLALYTAKESGRNRIISY</sequence>
<dbReference type="AlphaFoldDB" id="Q7MSI2"/>
<feature type="modified residue" description="4-aspartylphosphate" evidence="1">
    <location>
        <position position="61"/>
    </location>
</feature>
<dbReference type="Proteomes" id="UP000000422">
    <property type="component" value="Chromosome"/>
</dbReference>
<dbReference type="SUPFAM" id="SSF52172">
    <property type="entry name" value="CheY-like"/>
    <property type="match status" value="1"/>
</dbReference>
<evidence type="ECO:0000313" key="6">
    <source>
        <dbReference type="EMBL" id="CAE09558.1"/>
    </source>
</evidence>
<dbReference type="Gene3D" id="3.40.50.2300">
    <property type="match status" value="1"/>
</dbReference>
<dbReference type="EMBL" id="BX571658">
    <property type="protein sequence ID" value="CAE09558.1"/>
    <property type="molecule type" value="Genomic_DNA"/>
</dbReference>
<dbReference type="InterPro" id="IPR001789">
    <property type="entry name" value="Sig_transdc_resp-reg_receiver"/>
</dbReference>
<dbReference type="FunFam" id="3.30.70.270:FF:000001">
    <property type="entry name" value="Diguanylate cyclase domain protein"/>
    <property type="match status" value="1"/>
</dbReference>